<dbReference type="OrthoDB" id="9781963at2"/>
<evidence type="ECO:0000256" key="5">
    <source>
        <dbReference type="ARBA" id="ARBA00022692"/>
    </source>
</evidence>
<feature type="transmembrane region" description="Helical" evidence="16">
    <location>
        <begin position="186"/>
        <end position="208"/>
    </location>
</feature>
<feature type="domain" description="Peptidase M50" evidence="17">
    <location>
        <begin position="141"/>
        <end position="182"/>
    </location>
</feature>
<feature type="binding site" evidence="15">
    <location>
        <position position="75"/>
    </location>
    <ligand>
        <name>Zn(2+)</name>
        <dbReference type="ChEBI" id="CHEBI:29105"/>
        <note>catalytic</note>
    </ligand>
</feature>
<proteinExistence type="inferred from homology"/>
<comment type="subcellular location">
    <subcellularLocation>
        <location evidence="1">Cell membrane</location>
        <topology evidence="1">Multi-pass membrane protein</topology>
    </subcellularLocation>
</comment>
<evidence type="ECO:0000256" key="8">
    <source>
        <dbReference type="ARBA" id="ARBA00022801"/>
    </source>
</evidence>
<protein>
    <submittedName>
        <fullName evidence="18">Site-2 protease family protein</fullName>
    </submittedName>
</protein>
<feature type="binding site" evidence="15">
    <location>
        <position position="166"/>
    </location>
    <ligand>
        <name>Zn(2+)</name>
        <dbReference type="ChEBI" id="CHEBI:29105"/>
        <note>catalytic</note>
    </ligand>
</feature>
<feature type="binding site" evidence="15">
    <location>
        <position position="71"/>
    </location>
    <ligand>
        <name>Zn(2+)</name>
        <dbReference type="ChEBI" id="CHEBI:29105"/>
        <note>catalytic</note>
    </ligand>
</feature>
<evidence type="ECO:0000313" key="19">
    <source>
        <dbReference type="Proteomes" id="UP000321571"/>
    </source>
</evidence>
<sequence>MTTPGAPARSPGAWRLGRIAGAQVLARPSLLLMGVALVVLFAPRFDDETDTNPYAVAAVFVVALYVSILLHEVAHVVAARSFGMRVPTITLHLLGGETAVEGESRTPWQELVTAIVGPLASLAIGLAARAWADGMDPGVLHDVVWSVAWVNILVAAFNLLPGLPLDGGRVFRAIVWKVTGHEATGIRFAGWLGRLTAVGVVVAVLLVIDRSESAVLDVVLALVVAWFLWEGASHALRTASRTARINGLHARLLLDPAMPVPDDAPHLPVDLRGTALLRAMAARPAEVYVLEEPDGSVAGVLLASRVDTAYRDGA</sequence>
<dbReference type="EMBL" id="VDUX01000001">
    <property type="protein sequence ID" value="TXL63108.1"/>
    <property type="molecule type" value="Genomic_DNA"/>
</dbReference>
<evidence type="ECO:0000256" key="9">
    <source>
        <dbReference type="ARBA" id="ARBA00022833"/>
    </source>
</evidence>
<feature type="transmembrane region" description="Helical" evidence="16">
    <location>
        <begin position="143"/>
        <end position="165"/>
    </location>
</feature>
<comment type="similarity">
    <text evidence="2">Belongs to the peptidase M50B family.</text>
</comment>
<keyword evidence="12" id="KW-0129">CBS domain</keyword>
<evidence type="ECO:0000256" key="12">
    <source>
        <dbReference type="ARBA" id="ARBA00023122"/>
    </source>
</evidence>
<dbReference type="GO" id="GO:0006508">
    <property type="term" value="P:proteolysis"/>
    <property type="evidence" value="ECO:0007669"/>
    <property type="project" value="UniProtKB-KW"/>
</dbReference>
<evidence type="ECO:0000313" key="18">
    <source>
        <dbReference type="EMBL" id="TXL63108.1"/>
    </source>
</evidence>
<feature type="transmembrane region" description="Helical" evidence="16">
    <location>
        <begin position="24"/>
        <end position="42"/>
    </location>
</feature>
<keyword evidence="8" id="KW-0378">Hydrolase</keyword>
<evidence type="ECO:0000256" key="14">
    <source>
        <dbReference type="PIRSR" id="PIRSR006404-1"/>
    </source>
</evidence>
<dbReference type="GO" id="GO:0008237">
    <property type="term" value="F:metallopeptidase activity"/>
    <property type="evidence" value="ECO:0007669"/>
    <property type="project" value="UniProtKB-KW"/>
</dbReference>
<evidence type="ECO:0000256" key="6">
    <source>
        <dbReference type="ARBA" id="ARBA00022723"/>
    </source>
</evidence>
<dbReference type="GO" id="GO:0005886">
    <property type="term" value="C:plasma membrane"/>
    <property type="evidence" value="ECO:0007669"/>
    <property type="project" value="UniProtKB-SubCell"/>
</dbReference>
<feature type="transmembrane region" description="Helical" evidence="16">
    <location>
        <begin position="214"/>
        <end position="232"/>
    </location>
</feature>
<dbReference type="InterPro" id="IPR016483">
    <property type="entry name" value="UCP006404_Pept_M50_CBS"/>
</dbReference>
<dbReference type="Proteomes" id="UP000321571">
    <property type="component" value="Unassembled WGS sequence"/>
</dbReference>
<evidence type="ECO:0000256" key="11">
    <source>
        <dbReference type="ARBA" id="ARBA00023049"/>
    </source>
</evidence>
<accession>A0A5C8NPE7</accession>
<dbReference type="InterPro" id="IPR008915">
    <property type="entry name" value="Peptidase_M50"/>
</dbReference>
<keyword evidence="4 18" id="KW-0645">Protease</keyword>
<keyword evidence="9 15" id="KW-0862">Zinc</keyword>
<keyword evidence="6 15" id="KW-0479">Metal-binding</keyword>
<evidence type="ECO:0000256" key="16">
    <source>
        <dbReference type="SAM" id="Phobius"/>
    </source>
</evidence>
<comment type="cofactor">
    <cofactor evidence="15">
        <name>Zn(2+)</name>
        <dbReference type="ChEBI" id="CHEBI:29105"/>
    </cofactor>
    <text evidence="15">Binds 1 zinc ion per subunit.</text>
</comment>
<dbReference type="AlphaFoldDB" id="A0A5C8NPE7"/>
<evidence type="ECO:0000256" key="15">
    <source>
        <dbReference type="PIRSR" id="PIRSR006404-2"/>
    </source>
</evidence>
<feature type="transmembrane region" description="Helical" evidence="16">
    <location>
        <begin position="54"/>
        <end position="78"/>
    </location>
</feature>
<feature type="domain" description="Peptidase M50" evidence="17">
    <location>
        <begin position="60"/>
        <end position="128"/>
    </location>
</feature>
<name>A0A5C8NPE7_9ACTN</name>
<dbReference type="RefSeq" id="WP_147683417.1">
    <property type="nucleotide sequence ID" value="NZ_VDUX01000001.1"/>
</dbReference>
<dbReference type="PANTHER" id="PTHR39188">
    <property type="entry name" value="MEMBRANE-ASSOCIATED ZINC METALLOPROTEASE M50B"/>
    <property type="match status" value="1"/>
</dbReference>
<reference evidence="18 19" key="1">
    <citation type="submission" date="2019-06" db="EMBL/GenBank/DDBJ databases">
        <title>Aeromicrobium sp. nov., isolated from a maize field.</title>
        <authorList>
            <person name="Lin S.-Y."/>
            <person name="Tsai C.-F."/>
            <person name="Young C.-C."/>
        </authorList>
    </citation>
    <scope>NUCLEOTIDE SEQUENCE [LARGE SCALE GENOMIC DNA]</scope>
    <source>
        <strain evidence="18 19">CC-CFT486</strain>
    </source>
</reference>
<keyword evidence="7" id="KW-0677">Repeat</keyword>
<dbReference type="PANTHER" id="PTHR39188:SF3">
    <property type="entry name" value="STAGE IV SPORULATION PROTEIN FB"/>
    <property type="match status" value="1"/>
</dbReference>
<keyword evidence="19" id="KW-1185">Reference proteome</keyword>
<evidence type="ECO:0000256" key="3">
    <source>
        <dbReference type="ARBA" id="ARBA00022475"/>
    </source>
</evidence>
<comment type="caution">
    <text evidence="18">The sequence shown here is derived from an EMBL/GenBank/DDBJ whole genome shotgun (WGS) entry which is preliminary data.</text>
</comment>
<evidence type="ECO:0000256" key="1">
    <source>
        <dbReference type="ARBA" id="ARBA00004651"/>
    </source>
</evidence>
<organism evidence="18 19">
    <name type="scientific">Aeromicrobium terrae</name>
    <dbReference type="NCBI Taxonomy" id="2498846"/>
    <lineage>
        <taxon>Bacteria</taxon>
        <taxon>Bacillati</taxon>
        <taxon>Actinomycetota</taxon>
        <taxon>Actinomycetes</taxon>
        <taxon>Propionibacteriales</taxon>
        <taxon>Nocardioidaceae</taxon>
        <taxon>Aeromicrobium</taxon>
    </lineage>
</organism>
<evidence type="ECO:0000256" key="13">
    <source>
        <dbReference type="ARBA" id="ARBA00023136"/>
    </source>
</evidence>
<evidence type="ECO:0000256" key="10">
    <source>
        <dbReference type="ARBA" id="ARBA00022989"/>
    </source>
</evidence>
<evidence type="ECO:0000256" key="7">
    <source>
        <dbReference type="ARBA" id="ARBA00022737"/>
    </source>
</evidence>
<evidence type="ECO:0000256" key="4">
    <source>
        <dbReference type="ARBA" id="ARBA00022670"/>
    </source>
</evidence>
<dbReference type="GO" id="GO:0046872">
    <property type="term" value="F:metal ion binding"/>
    <property type="evidence" value="ECO:0007669"/>
    <property type="project" value="UniProtKB-KW"/>
</dbReference>
<keyword evidence="10 16" id="KW-1133">Transmembrane helix</keyword>
<keyword evidence="11" id="KW-0482">Metalloprotease</keyword>
<feature type="transmembrane region" description="Helical" evidence="16">
    <location>
        <begin position="111"/>
        <end position="131"/>
    </location>
</feature>
<gene>
    <name evidence="18" type="ORF">FHP06_02440</name>
</gene>
<dbReference type="Pfam" id="PF02163">
    <property type="entry name" value="Peptidase_M50"/>
    <property type="match status" value="2"/>
</dbReference>
<keyword evidence="3" id="KW-1003">Cell membrane</keyword>
<feature type="active site" evidence="14">
    <location>
        <position position="72"/>
    </location>
</feature>
<keyword evidence="13 16" id="KW-0472">Membrane</keyword>
<evidence type="ECO:0000256" key="2">
    <source>
        <dbReference type="ARBA" id="ARBA00007931"/>
    </source>
</evidence>
<dbReference type="PIRSF" id="PIRSF006404">
    <property type="entry name" value="UCP006404_Pept_M50_CBS"/>
    <property type="match status" value="1"/>
</dbReference>
<keyword evidence="5 16" id="KW-0812">Transmembrane</keyword>
<evidence type="ECO:0000259" key="17">
    <source>
        <dbReference type="Pfam" id="PF02163"/>
    </source>
</evidence>